<dbReference type="AlphaFoldDB" id="A0AAV7YUM8"/>
<name>A0AAV7YUM8_9EUKA</name>
<reference evidence="2" key="1">
    <citation type="submission" date="2022-08" db="EMBL/GenBank/DDBJ databases">
        <title>Novel sulphate-reducing endosymbionts in the free-living metamonad Anaeramoeba.</title>
        <authorList>
            <person name="Jerlstrom-Hultqvist J."/>
            <person name="Cepicka I."/>
            <person name="Gallot-Lavallee L."/>
            <person name="Salas-Leiva D."/>
            <person name="Curtis B.A."/>
            <person name="Zahonova K."/>
            <person name="Pipaliya S."/>
            <person name="Dacks J."/>
            <person name="Roger A.J."/>
        </authorList>
    </citation>
    <scope>NUCLEOTIDE SEQUENCE</scope>
    <source>
        <strain evidence="2">Busselton2</strain>
    </source>
</reference>
<feature type="compositionally biased region" description="Low complexity" evidence="1">
    <location>
        <begin position="27"/>
        <end position="64"/>
    </location>
</feature>
<proteinExistence type="predicted"/>
<dbReference type="Proteomes" id="UP001146793">
    <property type="component" value="Unassembled WGS sequence"/>
</dbReference>
<comment type="caution">
    <text evidence="2">The sequence shown here is derived from an EMBL/GenBank/DDBJ whole genome shotgun (WGS) entry which is preliminary data.</text>
</comment>
<feature type="region of interest" description="Disordered" evidence="1">
    <location>
        <begin position="27"/>
        <end position="104"/>
    </location>
</feature>
<evidence type="ECO:0000256" key="1">
    <source>
        <dbReference type="SAM" id="MobiDB-lite"/>
    </source>
</evidence>
<sequence length="213" mass="24870">MTAVPHRKRKDFFQLYQGVLQLGSSFPSTLPTSQSLPSLNNFFNQSQQPQQQQKPQQPQPQQQQLYKPDTIQKNKNENESIQTKLSKISQRPKKNKNGKKKDQLVTTDQFEEVKQVTKRKRPNPMNYRTKLKKRINELEDEIGVVGTENGDLEIRVATLKTKIQCYKEQVQYFQHFLNKSMQLCTTSLNKINLTSFDLVPKKIKALQTEITFK</sequence>
<evidence type="ECO:0000313" key="3">
    <source>
        <dbReference type="Proteomes" id="UP001146793"/>
    </source>
</evidence>
<accession>A0AAV7YUM8</accession>
<feature type="compositionally biased region" description="Basic residues" evidence="1">
    <location>
        <begin position="90"/>
        <end position="99"/>
    </location>
</feature>
<protein>
    <submittedName>
        <fullName evidence="2">Ccaat/enhancer binding protein</fullName>
    </submittedName>
</protein>
<dbReference type="EMBL" id="JANTQA010000047">
    <property type="protein sequence ID" value="KAJ3432442.1"/>
    <property type="molecule type" value="Genomic_DNA"/>
</dbReference>
<evidence type="ECO:0000313" key="2">
    <source>
        <dbReference type="EMBL" id="KAJ3432442.1"/>
    </source>
</evidence>
<gene>
    <name evidence="2" type="ORF">M0812_21378</name>
</gene>
<feature type="compositionally biased region" description="Polar residues" evidence="1">
    <location>
        <begin position="79"/>
        <end position="89"/>
    </location>
</feature>
<organism evidence="2 3">
    <name type="scientific">Anaeramoeba flamelloides</name>
    <dbReference type="NCBI Taxonomy" id="1746091"/>
    <lineage>
        <taxon>Eukaryota</taxon>
        <taxon>Metamonada</taxon>
        <taxon>Anaeramoebidae</taxon>
        <taxon>Anaeramoeba</taxon>
    </lineage>
</organism>